<feature type="compositionally biased region" description="Polar residues" evidence="6">
    <location>
        <begin position="291"/>
        <end position="300"/>
    </location>
</feature>
<evidence type="ECO:0000313" key="8">
    <source>
        <dbReference type="EMBL" id="KRY53170.1"/>
    </source>
</evidence>
<evidence type="ECO:0000256" key="1">
    <source>
        <dbReference type="ARBA" id="ARBA00004123"/>
    </source>
</evidence>
<keyword evidence="9" id="KW-1185">Reference proteome</keyword>
<dbReference type="SUPFAM" id="SSF47459">
    <property type="entry name" value="HLH, helix-loop-helix DNA-binding domain"/>
    <property type="match status" value="1"/>
</dbReference>
<dbReference type="EMBL" id="JYDI01000091">
    <property type="protein sequence ID" value="KRY53170.1"/>
    <property type="molecule type" value="Genomic_DNA"/>
</dbReference>
<evidence type="ECO:0000256" key="6">
    <source>
        <dbReference type="SAM" id="MobiDB-lite"/>
    </source>
</evidence>
<dbReference type="GO" id="GO:0000981">
    <property type="term" value="F:DNA-binding transcription factor activity, RNA polymerase II-specific"/>
    <property type="evidence" value="ECO:0007669"/>
    <property type="project" value="TreeGrafter"/>
</dbReference>
<dbReference type="AlphaFoldDB" id="A0A0V1CVK0"/>
<dbReference type="Pfam" id="PF00010">
    <property type="entry name" value="HLH"/>
    <property type="match status" value="1"/>
</dbReference>
<dbReference type="InterPro" id="IPR036638">
    <property type="entry name" value="HLH_DNA-bd_sf"/>
</dbReference>
<dbReference type="OrthoDB" id="5920083at2759"/>
<evidence type="ECO:0000256" key="5">
    <source>
        <dbReference type="ARBA" id="ARBA00023242"/>
    </source>
</evidence>
<dbReference type="InterPro" id="IPR011598">
    <property type="entry name" value="bHLH_dom"/>
</dbReference>
<dbReference type="GO" id="GO:0000978">
    <property type="term" value="F:RNA polymerase II cis-regulatory region sequence-specific DNA binding"/>
    <property type="evidence" value="ECO:0007669"/>
    <property type="project" value="TreeGrafter"/>
</dbReference>
<evidence type="ECO:0000256" key="3">
    <source>
        <dbReference type="ARBA" id="ARBA00023125"/>
    </source>
</evidence>
<evidence type="ECO:0000256" key="2">
    <source>
        <dbReference type="ARBA" id="ARBA00023015"/>
    </source>
</evidence>
<dbReference type="Proteomes" id="UP000054653">
    <property type="component" value="Unassembled WGS sequence"/>
</dbReference>
<dbReference type="CDD" id="cd11401">
    <property type="entry name" value="bHLHzip_Mad"/>
    <property type="match status" value="1"/>
</dbReference>
<feature type="compositionally biased region" description="Low complexity" evidence="6">
    <location>
        <begin position="279"/>
        <end position="290"/>
    </location>
</feature>
<feature type="region of interest" description="Disordered" evidence="6">
    <location>
        <begin position="187"/>
        <end position="307"/>
    </location>
</feature>
<dbReference type="PROSITE" id="PS50888">
    <property type="entry name" value="BHLH"/>
    <property type="match status" value="1"/>
</dbReference>
<gene>
    <name evidence="8" type="primary">Mxi1</name>
    <name evidence="8" type="ORF">T03_13439</name>
</gene>
<dbReference type="GO" id="GO:0046983">
    <property type="term" value="F:protein dimerization activity"/>
    <property type="evidence" value="ECO:0007669"/>
    <property type="project" value="InterPro"/>
</dbReference>
<keyword evidence="4" id="KW-0804">Transcription</keyword>
<comment type="caution">
    <text evidence="8">The sequence shown here is derived from an EMBL/GenBank/DDBJ whole genome shotgun (WGS) entry which is preliminary data.</text>
</comment>
<dbReference type="GO" id="GO:0005634">
    <property type="term" value="C:nucleus"/>
    <property type="evidence" value="ECO:0007669"/>
    <property type="project" value="UniProtKB-SubCell"/>
</dbReference>
<evidence type="ECO:0000256" key="4">
    <source>
        <dbReference type="ARBA" id="ARBA00023163"/>
    </source>
</evidence>
<proteinExistence type="predicted"/>
<dbReference type="PANTHER" id="PTHR11969:SF54">
    <property type="entry name" value="MAD-LIKE PROTEIN 1"/>
    <property type="match status" value="1"/>
</dbReference>
<protein>
    <submittedName>
        <fullName evidence="8">Max-interacting protein 1</fullName>
    </submittedName>
</protein>
<organism evidence="8 9">
    <name type="scientific">Trichinella britovi</name>
    <name type="common">Parasitic roundworm</name>
    <dbReference type="NCBI Taxonomy" id="45882"/>
    <lineage>
        <taxon>Eukaryota</taxon>
        <taxon>Metazoa</taxon>
        <taxon>Ecdysozoa</taxon>
        <taxon>Nematoda</taxon>
        <taxon>Enoplea</taxon>
        <taxon>Dorylaimia</taxon>
        <taxon>Trichinellida</taxon>
        <taxon>Trichinellidae</taxon>
        <taxon>Trichinella</taxon>
    </lineage>
</organism>
<accession>A0A0V1CVK0</accession>
<reference evidence="8 9" key="1">
    <citation type="submission" date="2015-01" db="EMBL/GenBank/DDBJ databases">
        <title>Evolution of Trichinella species and genotypes.</title>
        <authorList>
            <person name="Korhonen P.K."/>
            <person name="Edoardo P."/>
            <person name="Giuseppe L.R."/>
            <person name="Gasser R.B."/>
        </authorList>
    </citation>
    <scope>NUCLEOTIDE SEQUENCE [LARGE SCALE GENOMIC DNA]</scope>
    <source>
        <strain evidence="8">ISS120</strain>
    </source>
</reference>
<dbReference type="STRING" id="45882.A0A0V1CVK0"/>
<keyword evidence="5" id="KW-0539">Nucleus</keyword>
<name>A0A0V1CVK0_TRIBR</name>
<feature type="compositionally biased region" description="Polar residues" evidence="6">
    <location>
        <begin position="187"/>
        <end position="197"/>
    </location>
</feature>
<feature type="compositionally biased region" description="Acidic residues" evidence="6">
    <location>
        <begin position="200"/>
        <end position="264"/>
    </location>
</feature>
<sequence length="733" mass="77940">MEHLDSCFVAKLVRLSVISLSPTAAITIERPLPTPGRKHPLEACRVRCWSFSGVAVMELDVAGLGCSIFSFHSFNERRISGSAAILLSQARTGKLQPTEGALSVDVARFVYGATLIGRLSKLKYVVHRQRASVCFDGGRFRLLKNSMSIADLIKAAAFIENYERDQSFAVEKCISPLLTLERRNGNSMTTSTVTKSENFLADDDDEEGEDDDEDDADTDDNNDVNDNDGDDDEDEDDDVEEEEEEEEDDDDDDDEVEEEEDDELFTPFNAAKRPCYQESTLTDLSVTSSDNPSSPANNRASHNELEKGRRAHLRQCLDNLKALIPLGADVSRHTTLSLLTKSCSYLKNLEQQEKCLRFEKERLCIQLSTMQRQAERRASENNNCALINGVLPIEQRSSVAVAATAAAAAAADQHLLLLRPTVTQFPSTQAPLYTSAAAAAGGSGLFHGQLVANHCIRPESQSSASTVSAGETAELLCDMRESELLLAYPTKSTPVRNDGYGGFLHPYGEHSVSSSCSSSSSSSSNCGSTLAKWNGNEECYLNQSLPPLSQISSSDIFALPINTLRVLPSKVNDPRVPYSAVAAAAAAAAASGGGSIPNTTASVFPLFSLFPFVYSDVMFNAAAAAASNVGVGIGVGAGATASASGGSNGNGGTLPCNNDPSHAISHAAVAAAAAAAAAAAGCENFLGHAFYPPNPSTTTNPAAINTIGQEAMNNFNYIMHSALPTTSSAYLPL</sequence>
<evidence type="ECO:0000313" key="9">
    <source>
        <dbReference type="Proteomes" id="UP000054653"/>
    </source>
</evidence>
<feature type="domain" description="BHLH" evidence="7">
    <location>
        <begin position="297"/>
        <end position="349"/>
    </location>
</feature>
<comment type="subcellular location">
    <subcellularLocation>
        <location evidence="1">Nucleus</location>
    </subcellularLocation>
</comment>
<dbReference type="Gene3D" id="4.10.280.10">
    <property type="entry name" value="Helix-loop-helix DNA-binding domain"/>
    <property type="match status" value="1"/>
</dbReference>
<keyword evidence="2" id="KW-0805">Transcription regulation</keyword>
<keyword evidence="3" id="KW-0238">DNA-binding</keyword>
<dbReference type="SMART" id="SM00353">
    <property type="entry name" value="HLH"/>
    <property type="match status" value="1"/>
</dbReference>
<dbReference type="PANTHER" id="PTHR11969">
    <property type="entry name" value="MAX DIMERIZATION, MAD"/>
    <property type="match status" value="1"/>
</dbReference>
<evidence type="ECO:0000259" key="7">
    <source>
        <dbReference type="PROSITE" id="PS50888"/>
    </source>
</evidence>